<keyword evidence="11" id="KW-0540">Nuclease</keyword>
<dbReference type="PANTHER" id="PTHR22993:SF9">
    <property type="entry name" value="FORMAMIDOPYRIMIDINE-DNA GLYCOSYLASE"/>
    <property type="match status" value="1"/>
</dbReference>
<feature type="domain" description="Formamidopyrimidine-DNA glycosylase catalytic" evidence="10">
    <location>
        <begin position="2"/>
        <end position="90"/>
    </location>
</feature>
<evidence type="ECO:0000259" key="10">
    <source>
        <dbReference type="PROSITE" id="PS51068"/>
    </source>
</evidence>
<organism evidence="11 12">
    <name type="scientific">Pedobacter rhodius</name>
    <dbReference type="NCBI Taxonomy" id="3004098"/>
    <lineage>
        <taxon>Bacteria</taxon>
        <taxon>Pseudomonadati</taxon>
        <taxon>Bacteroidota</taxon>
        <taxon>Sphingobacteriia</taxon>
        <taxon>Sphingobacteriales</taxon>
        <taxon>Sphingobacteriaceae</taxon>
        <taxon>Pedobacter</taxon>
    </lineage>
</organism>
<gene>
    <name evidence="11" type="ORF">O0931_07095</name>
</gene>
<dbReference type="SUPFAM" id="SSF46946">
    <property type="entry name" value="S13-like H2TH domain"/>
    <property type="match status" value="1"/>
</dbReference>
<keyword evidence="9" id="KW-0326">Glycosidase</keyword>
<sequence length="245" mass="28473">MPEGPSIVILREVIQELHLKNKEILEVSGNVKTIDKDLLLHKKVRGFKTWGKHFLILFDDFTVRIHLLMFGTYLFDAEKSTSLKLGLTFGNHQVNFYTCDIRLIEGDINNEYDFTADIMADEWKPAKAIKKLTAVPDAFICDELLNQEIFSGAGNIIKNEVLYRSKVHPLSKIKDIPDAKLKLIVKEIRLYAFDFLTWKKAGTLKKHWEVYSKKECPLKHKLKKVNSGKLKRRSFFCDHCQKKYS</sequence>
<dbReference type="SMART" id="SM01232">
    <property type="entry name" value="H2TH"/>
    <property type="match status" value="1"/>
</dbReference>
<evidence type="ECO:0000256" key="9">
    <source>
        <dbReference type="ARBA" id="ARBA00023295"/>
    </source>
</evidence>
<dbReference type="Gene3D" id="3.20.190.10">
    <property type="entry name" value="MutM-like, N-terminal"/>
    <property type="match status" value="1"/>
</dbReference>
<dbReference type="InterPro" id="IPR035937">
    <property type="entry name" value="FPG_N"/>
</dbReference>
<dbReference type="Pfam" id="PF06831">
    <property type="entry name" value="H2TH"/>
    <property type="match status" value="1"/>
</dbReference>
<keyword evidence="11" id="KW-0255">Endonuclease</keyword>
<keyword evidence="4" id="KW-0378">Hydrolase</keyword>
<proteinExistence type="inferred from homology"/>
<protein>
    <submittedName>
        <fullName evidence="11">Endonuclease</fullName>
    </submittedName>
</protein>
<dbReference type="InterPro" id="IPR012319">
    <property type="entry name" value="FPG_cat"/>
</dbReference>
<name>A0ABT4KVV2_9SPHI</name>
<evidence type="ECO:0000256" key="8">
    <source>
        <dbReference type="ARBA" id="ARBA00023268"/>
    </source>
</evidence>
<dbReference type="Proteomes" id="UP001144341">
    <property type="component" value="Unassembled WGS sequence"/>
</dbReference>
<dbReference type="Gene3D" id="1.10.8.50">
    <property type="match status" value="1"/>
</dbReference>
<accession>A0ABT4KVV2</accession>
<dbReference type="InterPro" id="IPR010979">
    <property type="entry name" value="Ribosomal_uS13-like_H2TH"/>
</dbReference>
<dbReference type="PROSITE" id="PS51068">
    <property type="entry name" value="FPG_CAT"/>
    <property type="match status" value="1"/>
</dbReference>
<evidence type="ECO:0000313" key="11">
    <source>
        <dbReference type="EMBL" id="MCZ4223059.1"/>
    </source>
</evidence>
<evidence type="ECO:0000256" key="4">
    <source>
        <dbReference type="ARBA" id="ARBA00022801"/>
    </source>
</evidence>
<comment type="catalytic activity">
    <reaction evidence="1">
        <text>Hydrolysis of DNA containing ring-opened 7-methylguanine residues, releasing 2,6-diamino-4-hydroxy-5-(N-methyl)formamidopyrimidine.</text>
        <dbReference type="EC" id="3.2.2.23"/>
    </reaction>
</comment>
<dbReference type="GO" id="GO:0004519">
    <property type="term" value="F:endonuclease activity"/>
    <property type="evidence" value="ECO:0007669"/>
    <property type="project" value="UniProtKB-KW"/>
</dbReference>
<dbReference type="Pfam" id="PF01149">
    <property type="entry name" value="Fapy_DNA_glyco"/>
    <property type="match status" value="1"/>
</dbReference>
<dbReference type="RefSeq" id="WP_269414859.1">
    <property type="nucleotide sequence ID" value="NZ_JAPWGL010000002.1"/>
</dbReference>
<comment type="similarity">
    <text evidence="2">Belongs to the FPG family.</text>
</comment>
<evidence type="ECO:0000256" key="2">
    <source>
        <dbReference type="ARBA" id="ARBA00009409"/>
    </source>
</evidence>
<evidence type="ECO:0000256" key="1">
    <source>
        <dbReference type="ARBA" id="ARBA00001668"/>
    </source>
</evidence>
<evidence type="ECO:0000313" key="12">
    <source>
        <dbReference type="Proteomes" id="UP001144341"/>
    </source>
</evidence>
<evidence type="ECO:0000256" key="6">
    <source>
        <dbReference type="ARBA" id="ARBA00023204"/>
    </source>
</evidence>
<keyword evidence="3" id="KW-0227">DNA damage</keyword>
<dbReference type="EMBL" id="JAPWGL010000002">
    <property type="protein sequence ID" value="MCZ4223059.1"/>
    <property type="molecule type" value="Genomic_DNA"/>
</dbReference>
<comment type="caution">
    <text evidence="11">The sequence shown here is derived from an EMBL/GenBank/DDBJ whole genome shotgun (WGS) entry which is preliminary data.</text>
</comment>
<evidence type="ECO:0000256" key="5">
    <source>
        <dbReference type="ARBA" id="ARBA00023125"/>
    </source>
</evidence>
<keyword evidence="12" id="KW-1185">Reference proteome</keyword>
<keyword evidence="6" id="KW-0234">DNA repair</keyword>
<evidence type="ECO:0000256" key="3">
    <source>
        <dbReference type="ARBA" id="ARBA00022763"/>
    </source>
</evidence>
<keyword evidence="5" id="KW-0238">DNA-binding</keyword>
<reference evidence="11" key="1">
    <citation type="submission" date="2022-12" db="EMBL/GenBank/DDBJ databases">
        <title>Genome sequence of SJ11.</title>
        <authorList>
            <person name="Woo H."/>
        </authorList>
    </citation>
    <scope>NUCLEOTIDE SEQUENCE</scope>
    <source>
        <strain evidence="11">SJ11</strain>
    </source>
</reference>
<dbReference type="SMART" id="SM00898">
    <property type="entry name" value="Fapy_DNA_glyco"/>
    <property type="match status" value="1"/>
</dbReference>
<evidence type="ECO:0000256" key="7">
    <source>
        <dbReference type="ARBA" id="ARBA00023239"/>
    </source>
</evidence>
<dbReference type="SUPFAM" id="SSF81624">
    <property type="entry name" value="N-terminal domain of MutM-like DNA repair proteins"/>
    <property type="match status" value="1"/>
</dbReference>
<dbReference type="PANTHER" id="PTHR22993">
    <property type="entry name" value="FORMAMIDOPYRIMIDINE-DNA GLYCOSYLASE"/>
    <property type="match status" value="1"/>
</dbReference>
<keyword evidence="8" id="KW-0511">Multifunctional enzyme</keyword>
<keyword evidence="7" id="KW-0456">Lyase</keyword>
<dbReference type="InterPro" id="IPR015886">
    <property type="entry name" value="H2TH_FPG"/>
</dbReference>